<dbReference type="AlphaFoldDB" id="A0A511TGP2"/>
<dbReference type="GO" id="GO:0005576">
    <property type="term" value="C:extracellular region"/>
    <property type="evidence" value="ECO:0007669"/>
    <property type="project" value="UniProtKB-SubCell"/>
</dbReference>
<evidence type="ECO:0000256" key="3">
    <source>
        <dbReference type="ARBA" id="ARBA00022729"/>
    </source>
</evidence>
<sequence>MALFFLNGCGSAQPGAEVDPETGSHEQQLVTQTVAIVAAADTYVSAASPATSFGSQPTMEVDRSPESEAYLRFYVAPVDGTITTARLRVYALDGSADGPTAHDPRIGGRAWNELTTWNTRPTRDGFSALSSAGAVASGTWIELDITEMHISTSAFTDVHLVADSTDGVTIASSEHPNTSLRPQLVLTVQSADDHPPHPALPITVSSPPVVFTASDDTYVSADAPTSTEGGFATDLRVGQSPDREVHLRFDVLGLTESVQRAVLRMYVGLDGTAGGPAVYATQGPWSEMSVSWNTRPTKVGAEVDRLPYLAPSGYVDYEVTDLVRGNGNFTFGVYGTSGDALIFRAKENWEGAGPQLLVWTGAPRAAPTDACMTRQELVSKVSELRHDTYVSAERPTTTFHREASMRVDGSPGMNGFLEFDVQLDATPVRRVLLQLYALEATDNGPLLYKSQPFDPATATWQNPPAMTDLVGDAGAVKKDQWVEYDVTSVVTASGRYAFGLLADSSKGLSFATGDASAKGLLDAAPRLVVVTESAPFCSYRGTRPSGTTAWVKQTNNASAERARDTAPAPDGGFAVVGTQAQARDGEYWAEQTDVVTLHRADGSVAWRLTFAQPDVEFRKVTVTALGNVLVAGEYRGTPDLGKGALPRGTGMFVMKLTPSGAVDWTRGYTAWFRMDDELLDNPMFVHDLATDAHGSAVVTGGFWGKTDFGGGEVDAGKPFPYDDEYPNSFVLKLQWDGAYQWARVLKTNAMRGTQAVSVAVDAQENITVGGWAGPGTDFGAGALAQGGVFVARWNVTGDYLWHWLLPTSYDTVFADVRQVAALPDGGVAFTGDFDGRFTFAGSPYASAEPDDGYDGPREPFLGRLTSTGTELTLRHFPMGTGIYFSGLNSLTADANGNLFTVQSGHGGLLGLGTVGLPETVAPERPTVASFSSTLQTRWVRVFEPLQSPRLTAVTGGVVLTGDLGRSIELEGTWYTPTSRRLDLLHVKLRP</sequence>
<feature type="domain" description="Carbohydrate-binding module family 96" evidence="4">
    <location>
        <begin position="384"/>
        <end position="517"/>
    </location>
</feature>
<reference evidence="5 8" key="2">
    <citation type="submission" date="2019-07" db="EMBL/GenBank/DDBJ databases">
        <title>Whole genome shotgun sequence of Myxococcus fulvus NBRC 100333.</title>
        <authorList>
            <person name="Hosoyama A."/>
            <person name="Uohara A."/>
            <person name="Ohji S."/>
            <person name="Ichikawa N."/>
        </authorList>
    </citation>
    <scope>NUCLEOTIDE SEQUENCE [LARGE SCALE GENOMIC DNA]</scope>
    <source>
        <strain evidence="5 8">NBRC 100333</strain>
    </source>
</reference>
<dbReference type="Pfam" id="PF24517">
    <property type="entry name" value="CBM96"/>
    <property type="match status" value="3"/>
</dbReference>
<dbReference type="NCBIfam" id="NF033679">
    <property type="entry name" value="DNRLRE_dom"/>
    <property type="match status" value="3"/>
</dbReference>
<keyword evidence="7" id="KW-1185">Reference proteome</keyword>
<dbReference type="STRING" id="1334629.MFUL124B02_24920"/>
<dbReference type="InterPro" id="IPR055372">
    <property type="entry name" value="CBM96"/>
</dbReference>
<evidence type="ECO:0000313" key="5">
    <source>
        <dbReference type="EMBL" id="GEN12368.1"/>
    </source>
</evidence>
<feature type="domain" description="Carbohydrate-binding module family 96" evidence="4">
    <location>
        <begin position="209"/>
        <end position="358"/>
    </location>
</feature>
<evidence type="ECO:0000256" key="1">
    <source>
        <dbReference type="ARBA" id="ARBA00004613"/>
    </source>
</evidence>
<feature type="domain" description="Carbohydrate-binding module family 96" evidence="4">
    <location>
        <begin position="33"/>
        <end position="187"/>
    </location>
</feature>
<accession>A0A511TGP2</accession>
<dbReference type="EMBL" id="FOIB01000003">
    <property type="protein sequence ID" value="SET74911.1"/>
    <property type="molecule type" value="Genomic_DNA"/>
</dbReference>
<gene>
    <name evidence="5" type="ORF">MFU01_74050</name>
    <name evidence="6" type="ORF">SAMN05443572_10351</name>
</gene>
<protein>
    <recommendedName>
        <fullName evidence="4">Carbohydrate-binding module family 96 domain-containing protein</fullName>
    </recommendedName>
</protein>
<evidence type="ECO:0000313" key="6">
    <source>
        <dbReference type="EMBL" id="SET74911.1"/>
    </source>
</evidence>
<proteinExistence type="predicted"/>
<dbReference type="EMBL" id="BJXR01000060">
    <property type="protein sequence ID" value="GEN12368.1"/>
    <property type="molecule type" value="Genomic_DNA"/>
</dbReference>
<comment type="caution">
    <text evidence="5">The sequence shown here is derived from an EMBL/GenBank/DDBJ whole genome shotgun (WGS) entry which is preliminary data.</text>
</comment>
<name>A0A511TGP2_MYXFU</name>
<dbReference type="Proteomes" id="UP000321514">
    <property type="component" value="Unassembled WGS sequence"/>
</dbReference>
<comment type="subcellular location">
    <subcellularLocation>
        <location evidence="1">Secreted</location>
    </subcellularLocation>
</comment>
<keyword evidence="3" id="KW-0732">Signal</keyword>
<keyword evidence="2" id="KW-0964">Secreted</keyword>
<evidence type="ECO:0000256" key="2">
    <source>
        <dbReference type="ARBA" id="ARBA00022525"/>
    </source>
</evidence>
<organism evidence="5 8">
    <name type="scientific">Myxococcus fulvus</name>
    <dbReference type="NCBI Taxonomy" id="33"/>
    <lineage>
        <taxon>Bacteria</taxon>
        <taxon>Pseudomonadati</taxon>
        <taxon>Myxococcota</taxon>
        <taxon>Myxococcia</taxon>
        <taxon>Myxococcales</taxon>
        <taxon>Cystobacterineae</taxon>
        <taxon>Myxococcaceae</taxon>
        <taxon>Myxococcus</taxon>
    </lineage>
</organism>
<dbReference type="Proteomes" id="UP000183760">
    <property type="component" value="Unassembled WGS sequence"/>
</dbReference>
<evidence type="ECO:0000313" key="7">
    <source>
        <dbReference type="Proteomes" id="UP000183760"/>
    </source>
</evidence>
<dbReference type="RefSeq" id="WP_245772245.1">
    <property type="nucleotide sequence ID" value="NZ_BJXR01000060.1"/>
</dbReference>
<evidence type="ECO:0000259" key="4">
    <source>
        <dbReference type="Pfam" id="PF24517"/>
    </source>
</evidence>
<reference evidence="6 7" key="1">
    <citation type="submission" date="2016-10" db="EMBL/GenBank/DDBJ databases">
        <authorList>
            <person name="Varghese N."/>
            <person name="Submissions S."/>
        </authorList>
    </citation>
    <scope>NUCLEOTIDE SEQUENCE [LARGE SCALE GENOMIC DNA]</scope>
    <source>
        <strain evidence="6 7">DSM 16525</strain>
    </source>
</reference>
<evidence type="ECO:0000313" key="8">
    <source>
        <dbReference type="Proteomes" id="UP000321514"/>
    </source>
</evidence>